<comment type="similarity">
    <text evidence="2 5">Belongs to the Ap4A hydrolase family.</text>
</comment>
<organism evidence="7 8">
    <name type="scientific">Thioploca ingrica</name>
    <dbReference type="NCBI Taxonomy" id="40754"/>
    <lineage>
        <taxon>Bacteria</taxon>
        <taxon>Pseudomonadati</taxon>
        <taxon>Pseudomonadota</taxon>
        <taxon>Gammaproteobacteria</taxon>
        <taxon>Thiotrichales</taxon>
        <taxon>Thiotrichaceae</taxon>
        <taxon>Thioploca</taxon>
    </lineage>
</organism>
<proteinExistence type="inferred from homology"/>
<dbReference type="PIRSF" id="PIRSF000903">
    <property type="entry name" value="B5n-ttraPtase_sm"/>
    <property type="match status" value="1"/>
</dbReference>
<dbReference type="KEGG" id="tig:THII_2288"/>
<sequence length="280" mass="31947">MATYVIGDIQGCYTELQQLLELVQFDPSQDVLWCTGDLVNRGPHSLEVLRFFKQLKERAVVVLGNHDLHLLAVAYGNEDYLHPQDTLLPILQAADGEELINWLCHRPVLHHDAQLGFTLIHAGLPPQWNLAQATQYAHELETTLRGSQCQTYFAHLYGDKPKQWSEELTGWERLRFITNCFTRLRYCSAEGKLALKNKRAPQLKNNTLPEDKPWFLWEHRASRDLRIVFGHWATLGYYADNGVYALDTGCVWGGALTALRLEDEQIFRISCSGACNPAEV</sequence>
<dbReference type="AlphaFoldDB" id="A0A090AMQ1"/>
<dbReference type="CDD" id="cd07422">
    <property type="entry name" value="MPP_ApaH"/>
    <property type="match status" value="1"/>
</dbReference>
<comment type="function">
    <text evidence="1 5">Hydrolyzes diadenosine 5',5'''-P1,P4-tetraphosphate to yield ADP.</text>
</comment>
<reference evidence="7 8" key="1">
    <citation type="journal article" date="2014" name="ISME J.">
        <title>Ecophysiology of Thioploca ingrica as revealed by the complete genome sequence supplemented with proteomic evidence.</title>
        <authorList>
            <person name="Kojima H."/>
            <person name="Ogura Y."/>
            <person name="Yamamoto N."/>
            <person name="Togashi T."/>
            <person name="Mori H."/>
            <person name="Watanabe T."/>
            <person name="Nemoto F."/>
            <person name="Kurokawa K."/>
            <person name="Hayashi T."/>
            <person name="Fukui M."/>
        </authorList>
    </citation>
    <scope>NUCLEOTIDE SEQUENCE [LARGE SCALE GENOMIC DNA]</scope>
</reference>
<feature type="domain" description="Calcineurin-like phosphoesterase" evidence="6">
    <location>
        <begin position="3"/>
        <end position="155"/>
    </location>
</feature>
<evidence type="ECO:0000259" key="6">
    <source>
        <dbReference type="Pfam" id="PF00149"/>
    </source>
</evidence>
<dbReference type="STRING" id="40754.THII_2288"/>
<dbReference type="InterPro" id="IPR029052">
    <property type="entry name" value="Metallo-depent_PP-like"/>
</dbReference>
<evidence type="ECO:0000256" key="1">
    <source>
        <dbReference type="ARBA" id="ARBA00003413"/>
    </source>
</evidence>
<evidence type="ECO:0000256" key="4">
    <source>
        <dbReference type="ARBA" id="ARBA00049417"/>
    </source>
</evidence>
<dbReference type="InterPro" id="IPR004617">
    <property type="entry name" value="ApaH"/>
</dbReference>
<dbReference type="PANTHER" id="PTHR40942">
    <property type="match status" value="1"/>
</dbReference>
<evidence type="ECO:0000313" key="7">
    <source>
        <dbReference type="EMBL" id="BAP56585.1"/>
    </source>
</evidence>
<dbReference type="GO" id="GO:0008803">
    <property type="term" value="F:bis(5'-nucleosyl)-tetraphosphatase (symmetrical) activity"/>
    <property type="evidence" value="ECO:0007669"/>
    <property type="project" value="UniProtKB-UniRule"/>
</dbReference>
<evidence type="ECO:0000256" key="3">
    <source>
        <dbReference type="ARBA" id="ARBA00022801"/>
    </source>
</evidence>
<dbReference type="Gene3D" id="3.60.21.10">
    <property type="match status" value="1"/>
</dbReference>
<name>A0A090AMQ1_9GAMM</name>
<keyword evidence="8" id="KW-1185">Reference proteome</keyword>
<gene>
    <name evidence="5" type="primary">apaH</name>
    <name evidence="7" type="ORF">THII_2288</name>
</gene>
<dbReference type="NCBIfam" id="TIGR00668">
    <property type="entry name" value="apaH"/>
    <property type="match status" value="1"/>
</dbReference>
<evidence type="ECO:0000313" key="8">
    <source>
        <dbReference type="Proteomes" id="UP000031623"/>
    </source>
</evidence>
<dbReference type="HAMAP" id="MF_00199">
    <property type="entry name" value="ApaH"/>
    <property type="match status" value="1"/>
</dbReference>
<dbReference type="OrthoDB" id="9807890at2"/>
<dbReference type="PANTHER" id="PTHR40942:SF4">
    <property type="entry name" value="CYTOCHROME C5"/>
    <property type="match status" value="1"/>
</dbReference>
<dbReference type="Pfam" id="PF00149">
    <property type="entry name" value="Metallophos"/>
    <property type="match status" value="1"/>
</dbReference>
<dbReference type="EMBL" id="AP014633">
    <property type="protein sequence ID" value="BAP56585.1"/>
    <property type="molecule type" value="Genomic_DNA"/>
</dbReference>
<comment type="catalytic activity">
    <reaction evidence="4 5">
        <text>P(1),P(4)-bis(5'-adenosyl) tetraphosphate + H2O = 2 ADP + 2 H(+)</text>
        <dbReference type="Rhea" id="RHEA:24252"/>
        <dbReference type="ChEBI" id="CHEBI:15377"/>
        <dbReference type="ChEBI" id="CHEBI:15378"/>
        <dbReference type="ChEBI" id="CHEBI:58141"/>
        <dbReference type="ChEBI" id="CHEBI:456216"/>
        <dbReference type="EC" id="3.6.1.41"/>
    </reaction>
</comment>
<dbReference type="EC" id="3.6.1.41" evidence="5"/>
<dbReference type="Proteomes" id="UP000031623">
    <property type="component" value="Chromosome"/>
</dbReference>
<dbReference type="NCBIfam" id="NF001204">
    <property type="entry name" value="PRK00166.1"/>
    <property type="match status" value="1"/>
</dbReference>
<dbReference type="HOGENOM" id="CLU_056184_2_0_6"/>
<protein>
    <recommendedName>
        <fullName evidence="5">Bis(5'-nucleosyl)-tetraphosphatase, symmetrical</fullName>
        <ecNumber evidence="5">3.6.1.41</ecNumber>
    </recommendedName>
    <alternativeName>
        <fullName evidence="5">Ap4A hydrolase</fullName>
    </alternativeName>
    <alternativeName>
        <fullName evidence="5">Diadenosine 5',5'''-P1,P4-tetraphosphate pyrophosphohydrolase</fullName>
    </alternativeName>
    <alternativeName>
        <fullName evidence="5">Diadenosine tetraphosphatase</fullName>
    </alternativeName>
</protein>
<dbReference type="SUPFAM" id="SSF56300">
    <property type="entry name" value="Metallo-dependent phosphatases"/>
    <property type="match status" value="1"/>
</dbReference>
<accession>A0A090AMQ1</accession>
<keyword evidence="3 5" id="KW-0378">Hydrolase</keyword>
<evidence type="ECO:0000256" key="2">
    <source>
        <dbReference type="ARBA" id="ARBA00005419"/>
    </source>
</evidence>
<dbReference type="InterPro" id="IPR004843">
    <property type="entry name" value="Calcineurin-like_PHP"/>
</dbReference>
<evidence type="ECO:0000256" key="5">
    <source>
        <dbReference type="HAMAP-Rule" id="MF_00199"/>
    </source>
</evidence>